<sequence>MTSPHFPIISRSPTSKLLGFMVRPSEPTLCGSLNLSVIDGALKLRFNISELFVYRDDNERSSNIVKKAFSKALVPYYPFAGRLQEISDYGKLCICCTGEGVWFVEALSDSSLVDVNYLNDAPKNIQEKLLPNSFLETRA</sequence>
<evidence type="ECO:0000256" key="2">
    <source>
        <dbReference type="ARBA" id="ARBA00022679"/>
    </source>
</evidence>
<dbReference type="InterPro" id="IPR023213">
    <property type="entry name" value="CAT-like_dom_sf"/>
</dbReference>
<comment type="similarity">
    <text evidence="1">Belongs to the plant acyltransferase family.</text>
</comment>
<dbReference type="PANTHER" id="PTHR31147:SF1">
    <property type="entry name" value="ACYL TRANSFERASE 4"/>
    <property type="match status" value="1"/>
</dbReference>
<reference evidence="4 5" key="1">
    <citation type="submission" date="2024-01" db="EMBL/GenBank/DDBJ databases">
        <title>Genome assemblies of Stephania.</title>
        <authorList>
            <person name="Yang L."/>
        </authorList>
    </citation>
    <scope>NUCLEOTIDE SEQUENCE [LARGE SCALE GENOMIC DNA]</scope>
    <source>
        <strain evidence="4">YNDBR</strain>
        <tissue evidence="4">Leaf</tissue>
    </source>
</reference>
<keyword evidence="3" id="KW-0012">Acyltransferase</keyword>
<dbReference type="Proteomes" id="UP001420932">
    <property type="component" value="Unassembled WGS sequence"/>
</dbReference>
<evidence type="ECO:0000313" key="4">
    <source>
        <dbReference type="EMBL" id="KAK9121685.1"/>
    </source>
</evidence>
<proteinExistence type="inferred from homology"/>
<dbReference type="AlphaFoldDB" id="A0AAP0IUL0"/>
<dbReference type="Gene3D" id="3.30.559.10">
    <property type="entry name" value="Chloramphenicol acetyltransferase-like domain"/>
    <property type="match status" value="1"/>
</dbReference>
<evidence type="ECO:0000256" key="1">
    <source>
        <dbReference type="ARBA" id="ARBA00009861"/>
    </source>
</evidence>
<evidence type="ECO:0000313" key="5">
    <source>
        <dbReference type="Proteomes" id="UP001420932"/>
    </source>
</evidence>
<dbReference type="InterPro" id="IPR050898">
    <property type="entry name" value="Plant_acyltransferase"/>
</dbReference>
<comment type="caution">
    <text evidence="4">The sequence shown here is derived from an EMBL/GenBank/DDBJ whole genome shotgun (WGS) entry which is preliminary data.</text>
</comment>
<dbReference type="EMBL" id="JBBNAF010000008">
    <property type="protein sequence ID" value="KAK9121685.1"/>
    <property type="molecule type" value="Genomic_DNA"/>
</dbReference>
<keyword evidence="2" id="KW-0808">Transferase</keyword>
<evidence type="ECO:0000256" key="3">
    <source>
        <dbReference type="ARBA" id="ARBA00023315"/>
    </source>
</evidence>
<organism evidence="4 5">
    <name type="scientific">Stephania yunnanensis</name>
    <dbReference type="NCBI Taxonomy" id="152371"/>
    <lineage>
        <taxon>Eukaryota</taxon>
        <taxon>Viridiplantae</taxon>
        <taxon>Streptophyta</taxon>
        <taxon>Embryophyta</taxon>
        <taxon>Tracheophyta</taxon>
        <taxon>Spermatophyta</taxon>
        <taxon>Magnoliopsida</taxon>
        <taxon>Ranunculales</taxon>
        <taxon>Menispermaceae</taxon>
        <taxon>Menispermoideae</taxon>
        <taxon>Cissampelideae</taxon>
        <taxon>Stephania</taxon>
    </lineage>
</organism>
<dbReference type="PANTHER" id="PTHR31147">
    <property type="entry name" value="ACYL TRANSFERASE 4"/>
    <property type="match status" value="1"/>
</dbReference>
<dbReference type="GO" id="GO:0016746">
    <property type="term" value="F:acyltransferase activity"/>
    <property type="evidence" value="ECO:0007669"/>
    <property type="project" value="UniProtKB-KW"/>
</dbReference>
<dbReference type="Pfam" id="PF02458">
    <property type="entry name" value="Transferase"/>
    <property type="match status" value="1"/>
</dbReference>
<keyword evidence="5" id="KW-1185">Reference proteome</keyword>
<protein>
    <submittedName>
        <fullName evidence="4">Uncharacterized protein</fullName>
    </submittedName>
</protein>
<name>A0AAP0IUL0_9MAGN</name>
<accession>A0AAP0IUL0</accession>
<gene>
    <name evidence="4" type="ORF">Syun_019302</name>
</gene>